<feature type="transmembrane region" description="Helical" evidence="7">
    <location>
        <begin position="29"/>
        <end position="49"/>
    </location>
</feature>
<evidence type="ECO:0000256" key="3">
    <source>
        <dbReference type="ARBA" id="ARBA00022475"/>
    </source>
</evidence>
<evidence type="ECO:0000256" key="5">
    <source>
        <dbReference type="ARBA" id="ARBA00022989"/>
    </source>
</evidence>
<protein>
    <submittedName>
        <fullName evidence="8">Na+/H+ antiporter subunit C</fullName>
    </submittedName>
</protein>
<feature type="transmembrane region" description="Helical" evidence="7">
    <location>
        <begin position="75"/>
        <end position="95"/>
    </location>
</feature>
<dbReference type="PANTHER" id="PTHR34583">
    <property type="entry name" value="ANTIPORTER SUBUNIT MNHC2-RELATED"/>
    <property type="match status" value="1"/>
</dbReference>
<name>A0ABY7VMZ8_9BACT</name>
<keyword evidence="3" id="KW-1003">Cell membrane</keyword>
<keyword evidence="5 7" id="KW-1133">Transmembrane helix</keyword>
<sequence length="117" mass="12575">METLIAILIGILFAGGVYCLLQRSLVRLVIGIMLIGQAANLLTFAASGLTRKHTAIIKSGAQTLEAPYADPLPQALVLTAIVIGFGFTAFCLALLHRTYKTLGHDDLDKFNTTDTEK</sequence>
<evidence type="ECO:0000256" key="7">
    <source>
        <dbReference type="SAM" id="Phobius"/>
    </source>
</evidence>
<reference evidence="8 9" key="1">
    <citation type="submission" date="2023-02" db="EMBL/GenBank/DDBJ databases">
        <title>Genome sequence of Lentisphaera profundi SAORIC-696.</title>
        <authorList>
            <person name="Kim e."/>
            <person name="Cho J.-C."/>
            <person name="Choi A."/>
            <person name="Kang I."/>
        </authorList>
    </citation>
    <scope>NUCLEOTIDE SEQUENCE [LARGE SCALE GENOMIC DNA]</scope>
    <source>
        <strain evidence="8 9">SAORIC-696</strain>
    </source>
</reference>
<dbReference type="NCBIfam" id="NF006573">
    <property type="entry name" value="PRK09094.1"/>
    <property type="match status" value="1"/>
</dbReference>
<gene>
    <name evidence="8" type="ORF">PQO03_06930</name>
</gene>
<dbReference type="RefSeq" id="WP_274149013.1">
    <property type="nucleotide sequence ID" value="NZ_CP117811.1"/>
</dbReference>
<evidence type="ECO:0000256" key="4">
    <source>
        <dbReference type="ARBA" id="ARBA00022692"/>
    </source>
</evidence>
<keyword evidence="6 7" id="KW-0472">Membrane</keyword>
<dbReference type="InterPro" id="IPR039428">
    <property type="entry name" value="NUOK/Mnh_C1-like"/>
</dbReference>
<organism evidence="8 9">
    <name type="scientific">Lentisphaera profundi</name>
    <dbReference type="NCBI Taxonomy" id="1658616"/>
    <lineage>
        <taxon>Bacteria</taxon>
        <taxon>Pseudomonadati</taxon>
        <taxon>Lentisphaerota</taxon>
        <taxon>Lentisphaeria</taxon>
        <taxon>Lentisphaerales</taxon>
        <taxon>Lentisphaeraceae</taxon>
        <taxon>Lentisphaera</taxon>
    </lineage>
</organism>
<dbReference type="Proteomes" id="UP001214250">
    <property type="component" value="Chromosome 1"/>
</dbReference>
<comment type="similarity">
    <text evidence="2">Belongs to the CPA3 antiporters (TC 2.A.63) subunit C family.</text>
</comment>
<keyword evidence="9" id="KW-1185">Reference proteome</keyword>
<comment type="subcellular location">
    <subcellularLocation>
        <location evidence="1">Cell membrane</location>
        <topology evidence="1">Multi-pass membrane protein</topology>
    </subcellularLocation>
</comment>
<dbReference type="InterPro" id="IPR050601">
    <property type="entry name" value="CPA3_antiporter_subunitC"/>
</dbReference>
<dbReference type="Gene3D" id="1.10.287.3510">
    <property type="match status" value="1"/>
</dbReference>
<accession>A0ABY7VMZ8</accession>
<evidence type="ECO:0000256" key="1">
    <source>
        <dbReference type="ARBA" id="ARBA00004651"/>
    </source>
</evidence>
<evidence type="ECO:0000256" key="2">
    <source>
        <dbReference type="ARBA" id="ARBA00010388"/>
    </source>
</evidence>
<dbReference type="Pfam" id="PF00420">
    <property type="entry name" value="Oxidored_q2"/>
    <property type="match status" value="1"/>
</dbReference>
<dbReference type="PANTHER" id="PTHR34583:SF2">
    <property type="entry name" value="ANTIPORTER SUBUNIT MNHC2-RELATED"/>
    <property type="match status" value="1"/>
</dbReference>
<evidence type="ECO:0000256" key="6">
    <source>
        <dbReference type="ARBA" id="ARBA00023136"/>
    </source>
</evidence>
<evidence type="ECO:0000313" key="9">
    <source>
        <dbReference type="Proteomes" id="UP001214250"/>
    </source>
</evidence>
<evidence type="ECO:0000313" key="8">
    <source>
        <dbReference type="EMBL" id="WDE95450.1"/>
    </source>
</evidence>
<dbReference type="EMBL" id="CP117811">
    <property type="protein sequence ID" value="WDE95450.1"/>
    <property type="molecule type" value="Genomic_DNA"/>
</dbReference>
<keyword evidence="4 7" id="KW-0812">Transmembrane</keyword>
<proteinExistence type="inferred from homology"/>